<evidence type="ECO:0000256" key="3">
    <source>
        <dbReference type="PIRNR" id="PIRNR001365"/>
    </source>
</evidence>
<proteinExistence type="inferred from homology"/>
<evidence type="ECO:0000256" key="4">
    <source>
        <dbReference type="PIRSR" id="PIRSR001365-2"/>
    </source>
</evidence>
<dbReference type="SMART" id="SM01130">
    <property type="entry name" value="DHDPS"/>
    <property type="match status" value="1"/>
</dbReference>
<dbReference type="CDD" id="cd00408">
    <property type="entry name" value="DHDPS-like"/>
    <property type="match status" value="1"/>
</dbReference>
<geneLocation type="plasmid" evidence="5">
    <name>unnamed2</name>
</geneLocation>
<dbReference type="KEGG" id="moc:BB934_40045"/>
<dbReference type="AlphaFoldDB" id="A0A1B2EWR5"/>
<reference evidence="5" key="1">
    <citation type="submission" date="2016-07" db="EMBL/GenBank/DDBJ databases">
        <title>Microvirga ossetica sp. nov. a new species of rhizobia isolated from root nodules of the legume species Vicia alpestris Steven originated from North Ossetia region in the Caucasus.</title>
        <authorList>
            <person name="Safronova V.I."/>
            <person name="Kuznetsova I.G."/>
            <person name="Sazanova A.L."/>
            <person name="Belimov A."/>
            <person name="Andronov E."/>
            <person name="Osledkin Y.S."/>
            <person name="Onishchuk O.P."/>
            <person name="Kurchak O.N."/>
            <person name="Shaposhnikov A.I."/>
            <person name="Willems A."/>
            <person name="Tikhonovich I.A."/>
        </authorList>
    </citation>
    <scope>NUCLEOTIDE SEQUENCE [LARGE SCALE GENOMIC DNA]</scope>
    <source>
        <strain evidence="5">V5/3M</strain>
        <plasmid evidence="5">unnamed2</plasmid>
    </source>
</reference>
<evidence type="ECO:0000313" key="5">
    <source>
        <dbReference type="EMBL" id="ANY84402.1"/>
    </source>
</evidence>
<evidence type="ECO:0000256" key="2">
    <source>
        <dbReference type="ARBA" id="ARBA00023239"/>
    </source>
</evidence>
<dbReference type="GO" id="GO:0008840">
    <property type="term" value="F:4-hydroxy-tetrahydrodipicolinate synthase activity"/>
    <property type="evidence" value="ECO:0007669"/>
    <property type="project" value="TreeGrafter"/>
</dbReference>
<comment type="similarity">
    <text evidence="1 3">Belongs to the DapA family.</text>
</comment>
<dbReference type="GO" id="GO:0005829">
    <property type="term" value="C:cytosol"/>
    <property type="evidence" value="ECO:0007669"/>
    <property type="project" value="TreeGrafter"/>
</dbReference>
<dbReference type="PIRSF" id="PIRSF001365">
    <property type="entry name" value="DHDPS"/>
    <property type="match status" value="1"/>
</dbReference>
<dbReference type="RefSeq" id="WP_099515301.1">
    <property type="nucleotide sequence ID" value="NZ_CP016619.1"/>
</dbReference>
<protein>
    <submittedName>
        <fullName evidence="5">Dihydrodipicolinate synthase family protein</fullName>
    </submittedName>
</protein>
<dbReference type="PRINTS" id="PR00146">
    <property type="entry name" value="DHPICSNTHASE"/>
</dbReference>
<accession>A0A1B2EWR5</accession>
<dbReference type="Gene3D" id="3.20.20.70">
    <property type="entry name" value="Aldolase class I"/>
    <property type="match status" value="1"/>
</dbReference>
<dbReference type="PANTHER" id="PTHR12128:SF66">
    <property type="entry name" value="4-HYDROXY-2-OXOGLUTARATE ALDOLASE, MITOCHONDRIAL"/>
    <property type="match status" value="1"/>
</dbReference>
<sequence>MALLDESAKGVYVIAVTPFTDDGALDLESTDRMVDFYLEKGATGLTVLGMMGEAPKLTAAESNTFVKRVLARVGGRVPVVVGVSAPGFAPMRELSESVMAEGAAGVMVAPPGNLRTDDQIFNYYEAVPETLGNTPFVLQDFPLVTNVQISPATILRIVKALPTCVMLKHEDWPGLSKISALRAASEKGERRISILVGNGGMFLPEELGRGADGAMTGFAYPEMMVDVWKAYAAGDVERAHDLFDAYLPLARYEQQPGLGLTIRKYTLAKRGAIASGALRKPGPKLSNSDIAEIERLITRQTRRLAEIG</sequence>
<keyword evidence="5" id="KW-0614">Plasmid</keyword>
<evidence type="ECO:0000256" key="1">
    <source>
        <dbReference type="ARBA" id="ARBA00007592"/>
    </source>
</evidence>
<feature type="binding site" evidence="4">
    <location>
        <position position="215"/>
    </location>
    <ligand>
        <name>pyruvate</name>
        <dbReference type="ChEBI" id="CHEBI:15361"/>
    </ligand>
</feature>
<name>A0A1B2EWR5_9HYPH</name>
<organism evidence="5">
    <name type="scientific">Microvirga ossetica</name>
    <dbReference type="NCBI Taxonomy" id="1882682"/>
    <lineage>
        <taxon>Bacteria</taxon>
        <taxon>Pseudomonadati</taxon>
        <taxon>Pseudomonadota</taxon>
        <taxon>Alphaproteobacteria</taxon>
        <taxon>Hyphomicrobiales</taxon>
        <taxon>Methylobacteriaceae</taxon>
        <taxon>Microvirga</taxon>
    </lineage>
</organism>
<dbReference type="SUPFAM" id="SSF51569">
    <property type="entry name" value="Aldolase"/>
    <property type="match status" value="1"/>
</dbReference>
<dbReference type="PANTHER" id="PTHR12128">
    <property type="entry name" value="DIHYDRODIPICOLINATE SYNTHASE"/>
    <property type="match status" value="1"/>
</dbReference>
<keyword evidence="2 3" id="KW-0456">Lyase</keyword>
<dbReference type="InterPro" id="IPR013785">
    <property type="entry name" value="Aldolase_TIM"/>
</dbReference>
<dbReference type="EMBL" id="CP016619">
    <property type="protein sequence ID" value="ANY84402.1"/>
    <property type="molecule type" value="Genomic_DNA"/>
</dbReference>
<gene>
    <name evidence="5" type="ORF">BB934_40045</name>
</gene>
<dbReference type="OrthoDB" id="9796205at2"/>
<dbReference type="InterPro" id="IPR002220">
    <property type="entry name" value="DapA-like"/>
</dbReference>
<dbReference type="Pfam" id="PF00701">
    <property type="entry name" value="DHDPS"/>
    <property type="match status" value="1"/>
</dbReference>